<dbReference type="PROSITE" id="PS50943">
    <property type="entry name" value="HTH_CROC1"/>
    <property type="match status" value="1"/>
</dbReference>
<dbReference type="PANTHER" id="PTHR46558">
    <property type="entry name" value="TRACRIPTIONAL REGULATORY PROTEIN-RELATED-RELATED"/>
    <property type="match status" value="1"/>
</dbReference>
<sequence>MLNLRAIRKRKKLSQQDLATLLGVSQIAISQYERGTREPNIETLVLICQKMDITIEELIDFKSIQEKLSKKIR</sequence>
<dbReference type="PANTHER" id="PTHR46558:SF11">
    <property type="entry name" value="HTH-TYPE TRANSCRIPTIONAL REGULATOR XRE"/>
    <property type="match status" value="1"/>
</dbReference>
<evidence type="ECO:0000313" key="3">
    <source>
        <dbReference type="EMBL" id="CCV64334.1"/>
    </source>
</evidence>
<name>U4KKN6_ALTPJ</name>
<keyword evidence="4" id="KW-1185">Reference proteome</keyword>
<dbReference type="STRING" id="1318466.BN85407570"/>
<gene>
    <name evidence="3" type="ORF">BN85407570</name>
</gene>
<evidence type="ECO:0000313" key="4">
    <source>
        <dbReference type="Proteomes" id="UP000032740"/>
    </source>
</evidence>
<proteinExistence type="predicted"/>
<dbReference type="SUPFAM" id="SSF47413">
    <property type="entry name" value="lambda repressor-like DNA-binding domains"/>
    <property type="match status" value="1"/>
</dbReference>
<evidence type="ECO:0000256" key="1">
    <source>
        <dbReference type="ARBA" id="ARBA00023125"/>
    </source>
</evidence>
<dbReference type="EMBL" id="FO681347">
    <property type="protein sequence ID" value="CCV64334.1"/>
    <property type="molecule type" value="Genomic_DNA"/>
</dbReference>
<reference evidence="3 4" key="1">
    <citation type="journal article" date="2013" name="J. Mol. Microbiol. Biotechnol.">
        <title>Analysis of the Complete Genomes of Acholeplasma brassicae , A. palmae and A. laidlawii and Their Comparison to the Obligate Parasites from ' Candidatus Phytoplasma'.</title>
        <authorList>
            <person name="Kube M."/>
            <person name="Siewert C."/>
            <person name="Migdoll A.M."/>
            <person name="Duduk B."/>
            <person name="Holz S."/>
            <person name="Rabus R."/>
            <person name="Seemuller E."/>
            <person name="Mitrovic J."/>
            <person name="Muller I."/>
            <person name="Buttner C."/>
            <person name="Reinhardt R."/>
        </authorList>
    </citation>
    <scope>NUCLEOTIDE SEQUENCE [LARGE SCALE GENOMIC DNA]</scope>
    <source>
        <strain evidence="3 4">J233</strain>
    </source>
</reference>
<dbReference type="CDD" id="cd00093">
    <property type="entry name" value="HTH_XRE"/>
    <property type="match status" value="1"/>
</dbReference>
<dbReference type="AlphaFoldDB" id="U4KKN6"/>
<dbReference type="RefSeq" id="WP_026659040.1">
    <property type="nucleotide sequence ID" value="NC_022538.1"/>
</dbReference>
<dbReference type="Proteomes" id="UP000032740">
    <property type="component" value="Chromosome"/>
</dbReference>
<dbReference type="SMART" id="SM00530">
    <property type="entry name" value="HTH_XRE"/>
    <property type="match status" value="1"/>
</dbReference>
<dbReference type="OrthoDB" id="384861at2"/>
<dbReference type="Gene3D" id="1.10.260.40">
    <property type="entry name" value="lambda repressor-like DNA-binding domains"/>
    <property type="match status" value="1"/>
</dbReference>
<keyword evidence="1" id="KW-0238">DNA-binding</keyword>
<dbReference type="InterPro" id="IPR010982">
    <property type="entry name" value="Lambda_DNA-bd_dom_sf"/>
</dbReference>
<protein>
    <submittedName>
        <fullName evidence="3">Predicted transcriptional regulator</fullName>
    </submittedName>
</protein>
<dbReference type="InterPro" id="IPR001387">
    <property type="entry name" value="Cro/C1-type_HTH"/>
</dbReference>
<dbReference type="HOGENOM" id="CLU_066192_62_11_14"/>
<accession>U4KKN6</accession>
<feature type="domain" description="HTH cro/C1-type" evidence="2">
    <location>
        <begin position="4"/>
        <end position="58"/>
    </location>
</feature>
<organism evidence="3 4">
    <name type="scientific">Alteracholeplasma palmae (strain ATCC 49389 / J233)</name>
    <name type="common">Acholeplasma palmae</name>
    <dbReference type="NCBI Taxonomy" id="1318466"/>
    <lineage>
        <taxon>Bacteria</taxon>
        <taxon>Bacillati</taxon>
        <taxon>Mycoplasmatota</taxon>
        <taxon>Mollicutes</taxon>
        <taxon>Acholeplasmatales</taxon>
        <taxon>Acholeplasmataceae</taxon>
        <taxon>Acholeplasma</taxon>
    </lineage>
</organism>
<dbReference type="KEGG" id="apal:BN85407570"/>
<dbReference type="Pfam" id="PF01381">
    <property type="entry name" value="HTH_3"/>
    <property type="match status" value="1"/>
</dbReference>
<evidence type="ECO:0000259" key="2">
    <source>
        <dbReference type="PROSITE" id="PS50943"/>
    </source>
</evidence>
<dbReference type="GO" id="GO:0003677">
    <property type="term" value="F:DNA binding"/>
    <property type="evidence" value="ECO:0007669"/>
    <property type="project" value="UniProtKB-KW"/>
</dbReference>